<dbReference type="OrthoDB" id="9775090at2"/>
<proteinExistence type="inferred from homology"/>
<dbReference type="GO" id="GO:0005886">
    <property type="term" value="C:plasma membrane"/>
    <property type="evidence" value="ECO:0007669"/>
    <property type="project" value="TreeGrafter"/>
</dbReference>
<dbReference type="SUPFAM" id="SSF47203">
    <property type="entry name" value="Acyl-CoA dehydrogenase C-terminal domain-like"/>
    <property type="match status" value="1"/>
</dbReference>
<feature type="domain" description="Acyl-CoA oxidase/dehydrogenase middle" evidence="8">
    <location>
        <begin position="125"/>
        <end position="219"/>
    </location>
</feature>
<keyword evidence="4 6" id="KW-0274">FAD</keyword>
<evidence type="ECO:0000256" key="1">
    <source>
        <dbReference type="ARBA" id="ARBA00001974"/>
    </source>
</evidence>
<dbReference type="InterPro" id="IPR009100">
    <property type="entry name" value="AcylCoA_DH/oxidase_NM_dom_sf"/>
</dbReference>
<dbReference type="GO" id="GO:0016627">
    <property type="term" value="F:oxidoreductase activity, acting on the CH-CH group of donors"/>
    <property type="evidence" value="ECO:0007669"/>
    <property type="project" value="InterPro"/>
</dbReference>
<evidence type="ECO:0000313" key="10">
    <source>
        <dbReference type="EMBL" id="PJK31143.1"/>
    </source>
</evidence>
<dbReference type="InterPro" id="IPR052161">
    <property type="entry name" value="Mycobact_Acyl-CoA_DH"/>
</dbReference>
<dbReference type="Pfam" id="PF00441">
    <property type="entry name" value="Acyl-CoA_dh_1"/>
    <property type="match status" value="1"/>
</dbReference>
<dbReference type="RefSeq" id="WP_109796239.1">
    <property type="nucleotide sequence ID" value="NZ_PHIG01000007.1"/>
</dbReference>
<accession>A0A2M9G605</accession>
<comment type="caution">
    <text evidence="10">The sequence shown here is derived from an EMBL/GenBank/DDBJ whole genome shotgun (WGS) entry which is preliminary data.</text>
</comment>
<evidence type="ECO:0000256" key="5">
    <source>
        <dbReference type="ARBA" id="ARBA00023002"/>
    </source>
</evidence>
<dbReference type="AlphaFoldDB" id="A0A2M9G605"/>
<reference evidence="10 11" key="1">
    <citation type="submission" date="2017-11" db="EMBL/GenBank/DDBJ databases">
        <title>Draft genome sequence of Rhizobiales bacterium SY3-13.</title>
        <authorList>
            <person name="Sun C."/>
        </authorList>
    </citation>
    <scope>NUCLEOTIDE SEQUENCE [LARGE SCALE GENOMIC DNA]</scope>
    <source>
        <strain evidence="10 11">SY3-13</strain>
    </source>
</reference>
<evidence type="ECO:0000256" key="3">
    <source>
        <dbReference type="ARBA" id="ARBA00022630"/>
    </source>
</evidence>
<dbReference type="SUPFAM" id="SSF56645">
    <property type="entry name" value="Acyl-CoA dehydrogenase NM domain-like"/>
    <property type="match status" value="1"/>
</dbReference>
<comment type="similarity">
    <text evidence="2 6">Belongs to the acyl-CoA dehydrogenase family.</text>
</comment>
<dbReference type="Proteomes" id="UP000229498">
    <property type="component" value="Unassembled WGS sequence"/>
</dbReference>
<dbReference type="Gene3D" id="1.10.540.10">
    <property type="entry name" value="Acyl-CoA dehydrogenase/oxidase, N-terminal domain"/>
    <property type="match status" value="1"/>
</dbReference>
<dbReference type="EMBL" id="PHIG01000007">
    <property type="protein sequence ID" value="PJK31143.1"/>
    <property type="molecule type" value="Genomic_DNA"/>
</dbReference>
<evidence type="ECO:0000259" key="8">
    <source>
        <dbReference type="Pfam" id="PF02770"/>
    </source>
</evidence>
<keyword evidence="3 6" id="KW-0285">Flavoprotein</keyword>
<dbReference type="InterPro" id="IPR046373">
    <property type="entry name" value="Acyl-CoA_Oxase/DH_mid-dom_sf"/>
</dbReference>
<sequence length="398" mass="44801">MDLAFSPAELAFREEVRAFLAEHLPDDLREKVRNRRELKRDDYLRWHRILHRKGWVAGWWPEEHGGCGWTPAERHIFDEECHNADAPPILPFGLQMVGPVIYTFGSQAQKDFFLPKLLSGEHWWCQGYSEPGSGSDLASLKTSAVRDGDEYVVNGQKIWTSLAHYADWIFCLVRTASDGKQQEGITFLLIDMKSPGVTVRPIHLMDRGHHVNEVFFEDVRVPVENRIGEENKGWTYAKFLLGNERAGIAEVAWNKKLLRRLKEIAFSEQADGRPLIEDDVFSRKVAETEVKLTSLEYCNLRVLAEMQEGSPPGGEASMLKLLGSEVTQSITELTVEALGYYAAPYDMPDETPGSNRTPVGPDHAEGVLGQHLFMRAITIAGGSSEIQKNIIAKMVLGL</sequence>
<dbReference type="FunFam" id="2.40.110.10:FF:000011">
    <property type="entry name" value="Acyl-CoA dehydrogenase FadE34"/>
    <property type="match status" value="1"/>
</dbReference>
<evidence type="ECO:0000256" key="2">
    <source>
        <dbReference type="ARBA" id="ARBA00009347"/>
    </source>
</evidence>
<keyword evidence="11" id="KW-1185">Reference proteome</keyword>
<dbReference type="InterPro" id="IPR036250">
    <property type="entry name" value="AcylCo_DH-like_C"/>
</dbReference>
<evidence type="ECO:0000256" key="6">
    <source>
        <dbReference type="RuleBase" id="RU362125"/>
    </source>
</evidence>
<evidence type="ECO:0000259" key="9">
    <source>
        <dbReference type="Pfam" id="PF02771"/>
    </source>
</evidence>
<dbReference type="Pfam" id="PF02770">
    <property type="entry name" value="Acyl-CoA_dh_M"/>
    <property type="match status" value="1"/>
</dbReference>
<evidence type="ECO:0000256" key="4">
    <source>
        <dbReference type="ARBA" id="ARBA00022827"/>
    </source>
</evidence>
<dbReference type="PANTHER" id="PTHR43292:SF3">
    <property type="entry name" value="ACYL-COA DEHYDROGENASE FADE29"/>
    <property type="match status" value="1"/>
</dbReference>
<protein>
    <submittedName>
        <fullName evidence="10">Pimeloyl-CoA dehydrogenase large subunit</fullName>
    </submittedName>
</protein>
<dbReference type="GO" id="GO:0050660">
    <property type="term" value="F:flavin adenine dinucleotide binding"/>
    <property type="evidence" value="ECO:0007669"/>
    <property type="project" value="InterPro"/>
</dbReference>
<dbReference type="Gene3D" id="2.40.110.10">
    <property type="entry name" value="Butyryl-CoA Dehydrogenase, subunit A, domain 2"/>
    <property type="match status" value="1"/>
</dbReference>
<organism evidence="10 11">
    <name type="scientific">Minwuia thermotolerans</name>
    <dbReference type="NCBI Taxonomy" id="2056226"/>
    <lineage>
        <taxon>Bacteria</taxon>
        <taxon>Pseudomonadati</taxon>
        <taxon>Pseudomonadota</taxon>
        <taxon>Alphaproteobacteria</taxon>
        <taxon>Minwuiales</taxon>
        <taxon>Minwuiaceae</taxon>
        <taxon>Minwuia</taxon>
    </lineage>
</organism>
<feature type="domain" description="Acyl-CoA dehydrogenase/oxidase N-terminal" evidence="9">
    <location>
        <begin position="7"/>
        <end position="121"/>
    </location>
</feature>
<evidence type="ECO:0000259" key="7">
    <source>
        <dbReference type="Pfam" id="PF00441"/>
    </source>
</evidence>
<dbReference type="InterPro" id="IPR006091">
    <property type="entry name" value="Acyl-CoA_Oxase/DH_mid-dom"/>
</dbReference>
<gene>
    <name evidence="10" type="ORF">CVT23_02600</name>
</gene>
<dbReference type="InterPro" id="IPR037069">
    <property type="entry name" value="AcylCoA_DH/ox_N_sf"/>
</dbReference>
<feature type="domain" description="Acyl-CoA dehydrogenase/oxidase C-terminal" evidence="7">
    <location>
        <begin position="231"/>
        <end position="395"/>
    </location>
</feature>
<dbReference type="InterPro" id="IPR013786">
    <property type="entry name" value="AcylCoA_DH/ox_N"/>
</dbReference>
<evidence type="ECO:0000313" key="11">
    <source>
        <dbReference type="Proteomes" id="UP000229498"/>
    </source>
</evidence>
<dbReference type="PANTHER" id="PTHR43292">
    <property type="entry name" value="ACYL-COA DEHYDROGENASE"/>
    <property type="match status" value="1"/>
</dbReference>
<dbReference type="Pfam" id="PF02771">
    <property type="entry name" value="Acyl-CoA_dh_N"/>
    <property type="match status" value="1"/>
</dbReference>
<comment type="cofactor">
    <cofactor evidence="1 6">
        <name>FAD</name>
        <dbReference type="ChEBI" id="CHEBI:57692"/>
    </cofactor>
</comment>
<keyword evidence="5 6" id="KW-0560">Oxidoreductase</keyword>
<name>A0A2M9G605_9PROT</name>
<dbReference type="InterPro" id="IPR009075">
    <property type="entry name" value="AcylCo_DH/oxidase_C"/>
</dbReference>
<dbReference type="Gene3D" id="1.20.140.10">
    <property type="entry name" value="Butyryl-CoA Dehydrogenase, subunit A, domain 3"/>
    <property type="match status" value="1"/>
</dbReference>